<keyword evidence="5 8" id="KW-0812">Transmembrane</keyword>
<comment type="subcellular location">
    <subcellularLocation>
        <location evidence="1">Cell membrane</location>
        <topology evidence="1">Multi-pass membrane protein</topology>
    </subcellularLocation>
</comment>
<feature type="transmembrane region" description="Helical" evidence="8">
    <location>
        <begin position="107"/>
        <end position="125"/>
    </location>
</feature>
<feature type="transmembrane region" description="Helical" evidence="8">
    <location>
        <begin position="251"/>
        <end position="278"/>
    </location>
</feature>
<dbReference type="Proteomes" id="UP001151071">
    <property type="component" value="Unassembled WGS sequence"/>
</dbReference>
<dbReference type="EMBL" id="JAPYYP010000003">
    <property type="protein sequence ID" value="MDA5107627.1"/>
    <property type="molecule type" value="Genomic_DNA"/>
</dbReference>
<accession>A0A9X3Z2C7</accession>
<feature type="transmembrane region" description="Helical" evidence="8">
    <location>
        <begin position="23"/>
        <end position="43"/>
    </location>
</feature>
<feature type="transmembrane region" description="Helical" evidence="8">
    <location>
        <begin position="290"/>
        <end position="312"/>
    </location>
</feature>
<keyword evidence="4" id="KW-1003">Cell membrane</keyword>
<evidence type="ECO:0000256" key="2">
    <source>
        <dbReference type="ARBA" id="ARBA00007935"/>
    </source>
</evidence>
<gene>
    <name evidence="9" type="ORF">O3V59_04580</name>
</gene>
<feature type="transmembrane region" description="Helical" evidence="8">
    <location>
        <begin position="208"/>
        <end position="226"/>
    </location>
</feature>
<protein>
    <submittedName>
        <fullName evidence="9">Iron ABC transporter permease</fullName>
    </submittedName>
</protein>
<evidence type="ECO:0000313" key="10">
    <source>
        <dbReference type="Proteomes" id="UP001151071"/>
    </source>
</evidence>
<dbReference type="PANTHER" id="PTHR30472:SF24">
    <property type="entry name" value="FERRIC ENTEROBACTIN TRANSPORT SYSTEM PERMEASE PROTEIN FEPG"/>
    <property type="match status" value="1"/>
</dbReference>
<feature type="transmembrane region" description="Helical" evidence="8">
    <location>
        <begin position="131"/>
        <end position="151"/>
    </location>
</feature>
<dbReference type="InterPro" id="IPR000522">
    <property type="entry name" value="ABC_transptr_permease_BtuC"/>
</dbReference>
<dbReference type="FunFam" id="1.10.3470.10:FF:000001">
    <property type="entry name" value="Vitamin B12 ABC transporter permease BtuC"/>
    <property type="match status" value="1"/>
</dbReference>
<dbReference type="GO" id="GO:0033214">
    <property type="term" value="P:siderophore-iron import into cell"/>
    <property type="evidence" value="ECO:0007669"/>
    <property type="project" value="TreeGrafter"/>
</dbReference>
<keyword evidence="3" id="KW-0813">Transport</keyword>
<evidence type="ECO:0000256" key="8">
    <source>
        <dbReference type="SAM" id="Phobius"/>
    </source>
</evidence>
<dbReference type="SUPFAM" id="SSF81345">
    <property type="entry name" value="ABC transporter involved in vitamin B12 uptake, BtuC"/>
    <property type="match status" value="1"/>
</dbReference>
<dbReference type="GO" id="GO:0005886">
    <property type="term" value="C:plasma membrane"/>
    <property type="evidence" value="ECO:0007669"/>
    <property type="project" value="UniProtKB-SubCell"/>
</dbReference>
<dbReference type="GO" id="GO:0022857">
    <property type="term" value="F:transmembrane transporter activity"/>
    <property type="evidence" value="ECO:0007669"/>
    <property type="project" value="InterPro"/>
</dbReference>
<dbReference type="InterPro" id="IPR037294">
    <property type="entry name" value="ABC_BtuC-like"/>
</dbReference>
<evidence type="ECO:0000256" key="5">
    <source>
        <dbReference type="ARBA" id="ARBA00022692"/>
    </source>
</evidence>
<keyword evidence="10" id="KW-1185">Reference proteome</keyword>
<feature type="transmembrane region" description="Helical" evidence="8">
    <location>
        <begin position="319"/>
        <end position="340"/>
    </location>
</feature>
<evidence type="ECO:0000256" key="1">
    <source>
        <dbReference type="ARBA" id="ARBA00004651"/>
    </source>
</evidence>
<dbReference type="PANTHER" id="PTHR30472">
    <property type="entry name" value="FERRIC ENTEROBACTIN TRANSPORT SYSTEM PERMEASE PROTEIN"/>
    <property type="match status" value="1"/>
</dbReference>
<feature type="transmembrane region" description="Helical" evidence="8">
    <location>
        <begin position="77"/>
        <end position="98"/>
    </location>
</feature>
<dbReference type="Gene3D" id="1.10.3470.10">
    <property type="entry name" value="ABC transporter involved in vitamin B12 uptake, BtuC"/>
    <property type="match status" value="1"/>
</dbReference>
<evidence type="ECO:0000256" key="3">
    <source>
        <dbReference type="ARBA" id="ARBA00022448"/>
    </source>
</evidence>
<evidence type="ECO:0000313" key="9">
    <source>
        <dbReference type="EMBL" id="MDA5107627.1"/>
    </source>
</evidence>
<keyword evidence="7 8" id="KW-0472">Membrane</keyword>
<organism evidence="9 10">
    <name type="scientific">Brevibacillus thermoruber</name>
    <dbReference type="NCBI Taxonomy" id="33942"/>
    <lineage>
        <taxon>Bacteria</taxon>
        <taxon>Bacillati</taxon>
        <taxon>Bacillota</taxon>
        <taxon>Bacilli</taxon>
        <taxon>Bacillales</taxon>
        <taxon>Paenibacillaceae</taxon>
        <taxon>Brevibacillus</taxon>
    </lineage>
</organism>
<dbReference type="RefSeq" id="WP_029098159.1">
    <property type="nucleotide sequence ID" value="NZ_JAPYYP010000003.1"/>
</dbReference>
<dbReference type="Pfam" id="PF01032">
    <property type="entry name" value="FecCD"/>
    <property type="match status" value="1"/>
</dbReference>
<proteinExistence type="inferred from homology"/>
<feature type="transmembrane region" description="Helical" evidence="8">
    <location>
        <begin position="163"/>
        <end position="188"/>
    </location>
</feature>
<name>A0A9X3Z2C7_9BACL</name>
<dbReference type="CDD" id="cd06550">
    <property type="entry name" value="TM_ABC_iron-siderophores_like"/>
    <property type="match status" value="1"/>
</dbReference>
<reference evidence="9" key="1">
    <citation type="submission" date="2022-12" db="EMBL/GenBank/DDBJ databases">
        <title>Draft genome sequence of the thermophilic strain Brevibacillus thermoruber HT42, isolated from Los Humeros, Puebla, Mexico, with biotechnological potential.</title>
        <authorList>
            <person name="Lara Sanchez J."/>
            <person name="Solis Palacios R."/>
            <person name="Bustos Baena A.S."/>
            <person name="Ruz Baez A.E."/>
            <person name="Espinosa Luna G."/>
            <person name="Oliart Ros R.M."/>
        </authorList>
    </citation>
    <scope>NUCLEOTIDE SEQUENCE</scope>
    <source>
        <strain evidence="9">HT42</strain>
    </source>
</reference>
<comment type="similarity">
    <text evidence="2">Belongs to the binding-protein-dependent transport system permease family. FecCD subfamily.</text>
</comment>
<evidence type="ECO:0000256" key="7">
    <source>
        <dbReference type="ARBA" id="ARBA00023136"/>
    </source>
</evidence>
<keyword evidence="6 8" id="KW-1133">Transmembrane helix</keyword>
<evidence type="ECO:0000256" key="6">
    <source>
        <dbReference type="ARBA" id="ARBA00022989"/>
    </source>
</evidence>
<dbReference type="AlphaFoldDB" id="A0A9X3Z2C7"/>
<comment type="caution">
    <text evidence="9">The sequence shown here is derived from an EMBL/GenBank/DDBJ whole genome shotgun (WGS) entry which is preliminary data.</text>
</comment>
<sequence length="345" mass="36281">MKSYLPLRNKKGSFSFHIHKKTLLYAAVCLLLTGAVTVVSLGMGEMNISPLNVLKAFLGMGEEQDALIVMQFRLPRVVIALLVGAALGAAGAILQGIVRNPLAAPDILGVTGGAAVAAVAFLLYFESASIQWLPPFAFLGATLTTFILYALAWKKGVTPLRLVLIGVGIKIAASAVITVLILFSPFVLQNKATLWLTGSIYGVDWNDVKMIGPWVVGLIALAALLARRVNVQQLGDEVATSVGSLVQFDRFALLIICAALTGAAVSVGGEISFVALLAPHIAKMLVGPSFGGALPVSALVGSLILLIADLIARTAFSPIDIPVGVFTSAVGAPFFIYLLYKNRNR</sequence>
<evidence type="ECO:0000256" key="4">
    <source>
        <dbReference type="ARBA" id="ARBA00022475"/>
    </source>
</evidence>